<keyword evidence="1" id="KW-1133">Transmembrane helix</keyword>
<evidence type="ECO:0000259" key="2">
    <source>
        <dbReference type="Pfam" id="PF06580"/>
    </source>
</evidence>
<dbReference type="SUPFAM" id="SSF55874">
    <property type="entry name" value="ATPase domain of HSP90 chaperone/DNA topoisomerase II/histidine kinase"/>
    <property type="match status" value="1"/>
</dbReference>
<dbReference type="Proteomes" id="UP001310022">
    <property type="component" value="Unassembled WGS sequence"/>
</dbReference>
<feature type="transmembrane region" description="Helical" evidence="1">
    <location>
        <begin position="109"/>
        <end position="133"/>
    </location>
</feature>
<dbReference type="PANTHER" id="PTHR34220:SF7">
    <property type="entry name" value="SENSOR HISTIDINE KINASE YPDA"/>
    <property type="match status" value="1"/>
</dbReference>
<comment type="caution">
    <text evidence="3">The sequence shown here is derived from an EMBL/GenBank/DDBJ whole genome shotgun (WGS) entry which is preliminary data.</text>
</comment>
<dbReference type="PANTHER" id="PTHR34220">
    <property type="entry name" value="SENSOR HISTIDINE KINASE YPDA"/>
    <property type="match status" value="1"/>
</dbReference>
<keyword evidence="3" id="KW-0418">Kinase</keyword>
<dbReference type="Gene3D" id="3.30.565.10">
    <property type="entry name" value="Histidine kinase-like ATPase, C-terminal domain"/>
    <property type="match status" value="1"/>
</dbReference>
<dbReference type="Pfam" id="PF06580">
    <property type="entry name" value="His_kinase"/>
    <property type="match status" value="1"/>
</dbReference>
<sequence>MMKKLRAYWLIQVMGWSTYACLHIVLLIISNNFAPEKAFEIFALAGYYLVSTHLFREYIRLNQWMKFNLNRLGGLVILSSFLLAVSNYCFQIIAYFLTGALDPMHDFDSLFIVVSVSSSMLFYFLWAVLYVLYHYLDQRNQTLKYLAASREFELNRLKSQMNPHFIFNALNSIRALVSEQPEDAKVAITQLSGLLRNSLAMDRKKLIPLRDELRTVSDYLALEKIRFEERLEYEFEIAPETLNRLVPPLMVQTLVENGIKHGIANLTHGGELLIKSQWLEEEDSVLLSIVNSGKLNQEKLKNAKGYGIANTRQRLKLLFGDSALFEIRPDGDQVLTLLSIPQKTENYESINNR</sequence>
<dbReference type="InterPro" id="IPR010559">
    <property type="entry name" value="Sig_transdc_His_kin_internal"/>
</dbReference>
<feature type="transmembrane region" description="Helical" evidence="1">
    <location>
        <begin position="41"/>
        <end position="59"/>
    </location>
</feature>
<dbReference type="InterPro" id="IPR036890">
    <property type="entry name" value="HATPase_C_sf"/>
</dbReference>
<protein>
    <submittedName>
        <fullName evidence="3">Histidine kinase</fullName>
    </submittedName>
</protein>
<dbReference type="PROSITE" id="PS51257">
    <property type="entry name" value="PROKAR_LIPOPROTEIN"/>
    <property type="match status" value="1"/>
</dbReference>
<gene>
    <name evidence="3" type="ORF">PEDI_27760</name>
</gene>
<keyword evidence="3" id="KW-0808">Transferase</keyword>
<evidence type="ECO:0000313" key="3">
    <source>
        <dbReference type="EMBL" id="GJM62224.1"/>
    </source>
</evidence>
<dbReference type="GO" id="GO:0000155">
    <property type="term" value="F:phosphorelay sensor kinase activity"/>
    <property type="evidence" value="ECO:0007669"/>
    <property type="project" value="InterPro"/>
</dbReference>
<dbReference type="GO" id="GO:0016020">
    <property type="term" value="C:membrane"/>
    <property type="evidence" value="ECO:0007669"/>
    <property type="project" value="InterPro"/>
</dbReference>
<accession>A0AAN4VZS0</accession>
<keyword evidence="1" id="KW-0812">Transmembrane</keyword>
<dbReference type="AlphaFoldDB" id="A0AAN4VZS0"/>
<keyword evidence="1" id="KW-0472">Membrane</keyword>
<organism evidence="3 4">
    <name type="scientific">Persicobacter diffluens</name>
    <dbReference type="NCBI Taxonomy" id="981"/>
    <lineage>
        <taxon>Bacteria</taxon>
        <taxon>Pseudomonadati</taxon>
        <taxon>Bacteroidota</taxon>
        <taxon>Cytophagia</taxon>
        <taxon>Cytophagales</taxon>
        <taxon>Persicobacteraceae</taxon>
        <taxon>Persicobacter</taxon>
    </lineage>
</organism>
<name>A0AAN4VZS0_9BACT</name>
<evidence type="ECO:0000313" key="4">
    <source>
        <dbReference type="Proteomes" id="UP001310022"/>
    </source>
</evidence>
<dbReference type="InterPro" id="IPR050640">
    <property type="entry name" value="Bact_2-comp_sensor_kinase"/>
</dbReference>
<dbReference type="RefSeq" id="WP_053406595.1">
    <property type="nucleotide sequence ID" value="NZ_BQKE01000001.1"/>
</dbReference>
<feature type="transmembrane region" description="Helical" evidence="1">
    <location>
        <begin position="7"/>
        <end position="29"/>
    </location>
</feature>
<feature type="domain" description="Signal transduction histidine kinase internal region" evidence="2">
    <location>
        <begin position="153"/>
        <end position="231"/>
    </location>
</feature>
<reference evidence="3 4" key="1">
    <citation type="submission" date="2021-12" db="EMBL/GenBank/DDBJ databases">
        <title>Genome sequencing of bacteria with rrn-lacking chromosome and rrn-plasmid.</title>
        <authorList>
            <person name="Anda M."/>
            <person name="Iwasaki W."/>
        </authorList>
    </citation>
    <scope>NUCLEOTIDE SEQUENCE [LARGE SCALE GENOMIC DNA]</scope>
    <source>
        <strain evidence="3 4">NBRC 15940</strain>
    </source>
</reference>
<dbReference type="EMBL" id="BQKE01000001">
    <property type="protein sequence ID" value="GJM62224.1"/>
    <property type="molecule type" value="Genomic_DNA"/>
</dbReference>
<feature type="transmembrane region" description="Helical" evidence="1">
    <location>
        <begin position="71"/>
        <end position="97"/>
    </location>
</feature>
<keyword evidence="4" id="KW-1185">Reference proteome</keyword>
<evidence type="ECO:0000256" key="1">
    <source>
        <dbReference type="SAM" id="Phobius"/>
    </source>
</evidence>
<proteinExistence type="predicted"/>